<evidence type="ECO:0000256" key="1">
    <source>
        <dbReference type="SAM" id="MobiDB-lite"/>
    </source>
</evidence>
<gene>
    <name evidence="2" type="ORF">EVAR_29361_1</name>
</gene>
<dbReference type="AlphaFoldDB" id="A0A4C1WJC9"/>
<dbReference type="EMBL" id="BGZK01000568">
    <property type="protein sequence ID" value="GBP50602.1"/>
    <property type="molecule type" value="Genomic_DNA"/>
</dbReference>
<name>A0A4C1WJC9_EUMVA</name>
<sequence length="97" mass="11273">MGPAPLMARYRLMTDIRRRERLKPPLPAAARWRPGLARGCWVTCRSIRAMIYRRITSAIGRGSSRTPASRVPHRRTKLREICNHSNLNGHRIAPYKW</sequence>
<reference evidence="2 3" key="1">
    <citation type="journal article" date="2019" name="Commun. Biol.">
        <title>The bagworm genome reveals a unique fibroin gene that provides high tensile strength.</title>
        <authorList>
            <person name="Kono N."/>
            <person name="Nakamura H."/>
            <person name="Ohtoshi R."/>
            <person name="Tomita M."/>
            <person name="Numata K."/>
            <person name="Arakawa K."/>
        </authorList>
    </citation>
    <scope>NUCLEOTIDE SEQUENCE [LARGE SCALE GENOMIC DNA]</scope>
</reference>
<dbReference type="Proteomes" id="UP000299102">
    <property type="component" value="Unassembled WGS sequence"/>
</dbReference>
<accession>A0A4C1WJC9</accession>
<feature type="region of interest" description="Disordered" evidence="1">
    <location>
        <begin position="61"/>
        <end position="82"/>
    </location>
</feature>
<evidence type="ECO:0000313" key="3">
    <source>
        <dbReference type="Proteomes" id="UP000299102"/>
    </source>
</evidence>
<protein>
    <submittedName>
        <fullName evidence="2">Uncharacterized protein</fullName>
    </submittedName>
</protein>
<organism evidence="2 3">
    <name type="scientific">Eumeta variegata</name>
    <name type="common">Bagworm moth</name>
    <name type="synonym">Eumeta japonica</name>
    <dbReference type="NCBI Taxonomy" id="151549"/>
    <lineage>
        <taxon>Eukaryota</taxon>
        <taxon>Metazoa</taxon>
        <taxon>Ecdysozoa</taxon>
        <taxon>Arthropoda</taxon>
        <taxon>Hexapoda</taxon>
        <taxon>Insecta</taxon>
        <taxon>Pterygota</taxon>
        <taxon>Neoptera</taxon>
        <taxon>Endopterygota</taxon>
        <taxon>Lepidoptera</taxon>
        <taxon>Glossata</taxon>
        <taxon>Ditrysia</taxon>
        <taxon>Tineoidea</taxon>
        <taxon>Psychidae</taxon>
        <taxon>Oiketicinae</taxon>
        <taxon>Eumeta</taxon>
    </lineage>
</organism>
<keyword evidence="3" id="KW-1185">Reference proteome</keyword>
<comment type="caution">
    <text evidence="2">The sequence shown here is derived from an EMBL/GenBank/DDBJ whole genome shotgun (WGS) entry which is preliminary data.</text>
</comment>
<evidence type="ECO:0000313" key="2">
    <source>
        <dbReference type="EMBL" id="GBP50602.1"/>
    </source>
</evidence>
<proteinExistence type="predicted"/>